<organism evidence="3 4">
    <name type="scientific">Phytophthora nicotianae P1976</name>
    <dbReference type="NCBI Taxonomy" id="1317066"/>
    <lineage>
        <taxon>Eukaryota</taxon>
        <taxon>Sar</taxon>
        <taxon>Stramenopiles</taxon>
        <taxon>Oomycota</taxon>
        <taxon>Peronosporomycetes</taxon>
        <taxon>Peronosporales</taxon>
        <taxon>Peronosporaceae</taxon>
        <taxon>Phytophthora</taxon>
    </lineage>
</organism>
<dbReference type="Proteomes" id="UP000028582">
    <property type="component" value="Unassembled WGS sequence"/>
</dbReference>
<feature type="domain" description="PiggyBac transposable element-derived protein" evidence="2">
    <location>
        <begin position="412"/>
        <end position="571"/>
    </location>
</feature>
<gene>
    <name evidence="3" type="ORF">F444_11272</name>
</gene>
<feature type="compositionally biased region" description="Acidic residues" evidence="1">
    <location>
        <begin position="224"/>
        <end position="260"/>
    </location>
</feature>
<feature type="compositionally biased region" description="Basic and acidic residues" evidence="1">
    <location>
        <begin position="210"/>
        <end position="222"/>
    </location>
</feature>
<dbReference type="Pfam" id="PF13843">
    <property type="entry name" value="DDE_Tnp_1_7"/>
    <property type="match status" value="1"/>
</dbReference>
<evidence type="ECO:0000259" key="2">
    <source>
        <dbReference type="Pfam" id="PF13843"/>
    </source>
</evidence>
<protein>
    <recommendedName>
        <fullName evidence="2">PiggyBac transposable element-derived protein domain-containing protein</fullName>
    </recommendedName>
</protein>
<dbReference type="OrthoDB" id="110322at2759"/>
<evidence type="ECO:0000313" key="3">
    <source>
        <dbReference type="EMBL" id="ETO72717.1"/>
    </source>
</evidence>
<accession>A0A081A1F6</accession>
<evidence type="ECO:0000256" key="1">
    <source>
        <dbReference type="SAM" id="MobiDB-lite"/>
    </source>
</evidence>
<comment type="caution">
    <text evidence="3">The sequence shown here is derived from an EMBL/GenBank/DDBJ whole genome shotgun (WGS) entry which is preliminary data.</text>
</comment>
<evidence type="ECO:0000313" key="4">
    <source>
        <dbReference type="Proteomes" id="UP000028582"/>
    </source>
</evidence>
<feature type="compositionally biased region" description="Basic and acidic residues" evidence="1">
    <location>
        <begin position="141"/>
        <end position="152"/>
    </location>
</feature>
<dbReference type="PANTHER" id="PTHR46599">
    <property type="entry name" value="PIGGYBAC TRANSPOSABLE ELEMENT-DERIVED PROTEIN 4"/>
    <property type="match status" value="1"/>
</dbReference>
<reference evidence="3 4" key="1">
    <citation type="submission" date="2013-11" db="EMBL/GenBank/DDBJ databases">
        <title>The Genome Sequence of Phytophthora parasitica P1976.</title>
        <authorList>
            <consortium name="The Broad Institute Genomics Platform"/>
            <person name="Russ C."/>
            <person name="Tyler B."/>
            <person name="Panabieres F."/>
            <person name="Shan W."/>
            <person name="Tripathy S."/>
            <person name="Grunwald N."/>
            <person name="Machado M."/>
            <person name="Johnson C.S."/>
            <person name="Walker B."/>
            <person name="Young S."/>
            <person name="Zeng Q."/>
            <person name="Gargeya S."/>
            <person name="Fitzgerald M."/>
            <person name="Haas B."/>
            <person name="Abouelleil A."/>
            <person name="Allen A.W."/>
            <person name="Alvarado L."/>
            <person name="Arachchi H.M."/>
            <person name="Berlin A.M."/>
            <person name="Chapman S.B."/>
            <person name="Gainer-Dewar J."/>
            <person name="Goldberg J."/>
            <person name="Griggs A."/>
            <person name="Gujja S."/>
            <person name="Hansen M."/>
            <person name="Howarth C."/>
            <person name="Imamovic A."/>
            <person name="Ireland A."/>
            <person name="Larimer J."/>
            <person name="McCowan C."/>
            <person name="Murphy C."/>
            <person name="Pearson M."/>
            <person name="Poon T.W."/>
            <person name="Priest M."/>
            <person name="Roberts A."/>
            <person name="Saif S."/>
            <person name="Shea T."/>
            <person name="Sisk P."/>
            <person name="Sykes S."/>
            <person name="Wortman J."/>
            <person name="Nusbaum C."/>
            <person name="Birren B."/>
        </authorList>
    </citation>
    <scope>NUCLEOTIDE SEQUENCE [LARGE SCALE GENOMIC DNA]</scope>
    <source>
        <strain evidence="3 4">P1976</strain>
    </source>
</reference>
<dbReference type="EMBL" id="ANJA01002036">
    <property type="protein sequence ID" value="ETO72717.1"/>
    <property type="molecule type" value="Genomic_DNA"/>
</dbReference>
<dbReference type="InterPro" id="IPR029526">
    <property type="entry name" value="PGBD"/>
</dbReference>
<feature type="compositionally biased region" description="Basic and acidic residues" evidence="1">
    <location>
        <begin position="121"/>
        <end position="132"/>
    </location>
</feature>
<feature type="region of interest" description="Disordered" evidence="1">
    <location>
        <begin position="83"/>
        <end position="268"/>
    </location>
</feature>
<sequence length="577" mass="64839">MENVVDFKVVWPLLRKEGWTWKPAKGLQIHANYLKPGCKLRGGKHGVDYFNGEDALLAHVKPDKDLCTRLHLTNIMVRPNAVPLEPLPTSVSSVPSTSGKRQEPTVGKQPPKKLAKTVGSRKSEDKKSEKKQTPNTKKTKKQEAKEATERRRQLSSFANIWGAANAQDRDGREVEAPDQPPVQQEPHINADTEDNADENSPPPADMEDCADIHDDVESRSGDGSESEYEDDPNAAESEVDDEDDENSVAECDDREDDQGGEDTQGASLRHPGAVETHFEPLGFADAEPSDPNLVLGDIEKSIESDEEGEDSVGVADMLDTDDEVESLCEESVVVETSRIAGLLNEVELERLHMAVEGSSEVFDDNQLADMAARGWTVYPENEVADIVDDPEVDKVYEGYCGPSKDVLASAKSPLSLFLYFLPRAFWRHVARETHRYWEQTFDARLKKALVKETEVTHQPQKSRDKLRRKLERFERIAPHEIVQWIGLILAHTLNPRKSFEMHWSTAEDDLIPAGTFAKVMSRDRFRDITRFLHFSDNQEAAAARDRAWKIRPVLSTVEKTFKEGYVLGCSCQLMKKV</sequence>
<feature type="compositionally biased region" description="Low complexity" evidence="1">
    <location>
        <begin position="88"/>
        <end position="98"/>
    </location>
</feature>
<proteinExistence type="predicted"/>
<dbReference type="AlphaFoldDB" id="A0A081A1F6"/>
<name>A0A081A1F6_PHYNI</name>
<dbReference type="PANTHER" id="PTHR46599:SF3">
    <property type="entry name" value="PIGGYBAC TRANSPOSABLE ELEMENT-DERIVED PROTEIN 4"/>
    <property type="match status" value="1"/>
</dbReference>